<feature type="non-terminal residue" evidence="1">
    <location>
        <position position="46"/>
    </location>
</feature>
<protein>
    <submittedName>
        <fullName evidence="1">Uncharacterized protein</fullName>
    </submittedName>
</protein>
<evidence type="ECO:0000313" key="1">
    <source>
        <dbReference type="EMBL" id="SVD07480.1"/>
    </source>
</evidence>
<proteinExistence type="predicted"/>
<gene>
    <name evidence="1" type="ORF">METZ01_LOCUS360334</name>
</gene>
<name>A0A382SC06_9ZZZZ</name>
<organism evidence="1">
    <name type="scientific">marine metagenome</name>
    <dbReference type="NCBI Taxonomy" id="408172"/>
    <lineage>
        <taxon>unclassified sequences</taxon>
        <taxon>metagenomes</taxon>
        <taxon>ecological metagenomes</taxon>
    </lineage>
</organism>
<accession>A0A382SC06</accession>
<reference evidence="1" key="1">
    <citation type="submission" date="2018-05" db="EMBL/GenBank/DDBJ databases">
        <authorList>
            <person name="Lanie J.A."/>
            <person name="Ng W.-L."/>
            <person name="Kazmierczak K.M."/>
            <person name="Andrzejewski T.M."/>
            <person name="Davidsen T.M."/>
            <person name="Wayne K.J."/>
            <person name="Tettelin H."/>
            <person name="Glass J.I."/>
            <person name="Rusch D."/>
            <person name="Podicherti R."/>
            <person name="Tsui H.-C.T."/>
            <person name="Winkler M.E."/>
        </authorList>
    </citation>
    <scope>NUCLEOTIDE SEQUENCE</scope>
</reference>
<sequence length="46" mass="5295">MTNTDLFSKLLEGPYSHFKKVGEDDWRDIGTRNPGFSISSKGYFDH</sequence>
<dbReference type="EMBL" id="UINC01128001">
    <property type="protein sequence ID" value="SVD07480.1"/>
    <property type="molecule type" value="Genomic_DNA"/>
</dbReference>
<dbReference type="AlphaFoldDB" id="A0A382SC06"/>